<gene>
    <name evidence="1" type="ORF">SPELUC_LOCUS4373</name>
</gene>
<dbReference type="EMBL" id="CAJVPW010003882">
    <property type="protein sequence ID" value="CAG8531193.1"/>
    <property type="molecule type" value="Genomic_DNA"/>
</dbReference>
<proteinExistence type="predicted"/>
<feature type="non-terminal residue" evidence="1">
    <location>
        <position position="61"/>
    </location>
</feature>
<comment type="caution">
    <text evidence="1">The sequence shown here is derived from an EMBL/GenBank/DDBJ whole genome shotgun (WGS) entry which is preliminary data.</text>
</comment>
<evidence type="ECO:0000313" key="1">
    <source>
        <dbReference type="EMBL" id="CAG8531193.1"/>
    </source>
</evidence>
<name>A0ACA9LI97_9GLOM</name>
<dbReference type="Proteomes" id="UP000789366">
    <property type="component" value="Unassembled WGS sequence"/>
</dbReference>
<evidence type="ECO:0000313" key="2">
    <source>
        <dbReference type="Proteomes" id="UP000789366"/>
    </source>
</evidence>
<reference evidence="1" key="1">
    <citation type="submission" date="2021-06" db="EMBL/GenBank/DDBJ databases">
        <authorList>
            <person name="Kallberg Y."/>
            <person name="Tangrot J."/>
            <person name="Rosling A."/>
        </authorList>
    </citation>
    <scope>NUCLEOTIDE SEQUENCE</scope>
    <source>
        <strain evidence="1">28 12/20/2015</strain>
    </source>
</reference>
<organism evidence="1 2">
    <name type="scientific">Cetraspora pellucida</name>
    <dbReference type="NCBI Taxonomy" id="1433469"/>
    <lineage>
        <taxon>Eukaryota</taxon>
        <taxon>Fungi</taxon>
        <taxon>Fungi incertae sedis</taxon>
        <taxon>Mucoromycota</taxon>
        <taxon>Glomeromycotina</taxon>
        <taxon>Glomeromycetes</taxon>
        <taxon>Diversisporales</taxon>
        <taxon>Gigasporaceae</taxon>
        <taxon>Cetraspora</taxon>
    </lineage>
</organism>
<accession>A0ACA9LI97</accession>
<keyword evidence="2" id="KW-1185">Reference proteome</keyword>
<protein>
    <submittedName>
        <fullName evidence="1">12366_t:CDS:1</fullName>
    </submittedName>
</protein>
<sequence length="61" mass="6984">MHIHTTENENNHFTVGLTCFANDQKLSPMIIFNSQRWSKTKSSTSSSVIVSFHAKGWMNKQ</sequence>